<name>A0ABD2N2P6_9CUCU</name>
<dbReference type="Pfam" id="PF00679">
    <property type="entry name" value="EFG_C"/>
    <property type="match status" value="1"/>
</dbReference>
<dbReference type="Gene3D" id="3.30.230.10">
    <property type="match status" value="1"/>
</dbReference>
<dbReference type="SUPFAM" id="SSF54211">
    <property type="entry name" value="Ribosomal protein S5 domain 2-like"/>
    <property type="match status" value="1"/>
</dbReference>
<dbReference type="InterPro" id="IPR000640">
    <property type="entry name" value="EFG_V-like"/>
</dbReference>
<dbReference type="Gene3D" id="3.30.70.240">
    <property type="match status" value="1"/>
</dbReference>
<feature type="domain" description="Elongation factor EFG" evidence="1">
    <location>
        <begin position="69"/>
        <end position="159"/>
    </location>
</feature>
<dbReference type="SUPFAM" id="SSF54980">
    <property type="entry name" value="EF-G C-terminal domain-like"/>
    <property type="match status" value="1"/>
</dbReference>
<dbReference type="CDD" id="cd04096">
    <property type="entry name" value="eEF2_snRNP_like_C"/>
    <property type="match status" value="1"/>
</dbReference>
<sequence length="210" mass="24249">MNAFDYCCKSGPLCEEPLMNCAFIIRKFDVNEQMIEEIKNNRLNSQTTANIQLQLRSTFREAMSKRTLRLMEPIFTTDIQVNTTILGKVYTVISKRHGKVLDAVGMDEQEKTFLVRAQLPVVESVGFANEIRKTTSGQAMPNLKFSHYEIIDGDPFYEPVSDDEDEEDINVDSAVRANRLRKEIRRRKGLYVDDQIVIHAEKQRTLNKKK</sequence>
<dbReference type="PANTHER" id="PTHR42908">
    <property type="entry name" value="TRANSLATION ELONGATION FACTOR-RELATED"/>
    <property type="match status" value="1"/>
</dbReference>
<dbReference type="InterPro" id="IPR020568">
    <property type="entry name" value="Ribosomal_Su5_D2-typ_SF"/>
</dbReference>
<dbReference type="InterPro" id="IPR014721">
    <property type="entry name" value="Ribsml_uS5_D2-typ_fold_subgr"/>
</dbReference>
<evidence type="ECO:0000259" key="1">
    <source>
        <dbReference type="SMART" id="SM00838"/>
    </source>
</evidence>
<gene>
    <name evidence="2" type="ORF">HHI36_014228</name>
</gene>
<evidence type="ECO:0000313" key="2">
    <source>
        <dbReference type="EMBL" id="KAL3272767.1"/>
    </source>
</evidence>
<reference evidence="2 3" key="1">
    <citation type="journal article" date="2021" name="BMC Biol.">
        <title>Horizontally acquired antibacterial genes associated with adaptive radiation of ladybird beetles.</title>
        <authorList>
            <person name="Li H.S."/>
            <person name="Tang X.F."/>
            <person name="Huang Y.H."/>
            <person name="Xu Z.Y."/>
            <person name="Chen M.L."/>
            <person name="Du X.Y."/>
            <person name="Qiu B.Y."/>
            <person name="Chen P.T."/>
            <person name="Zhang W."/>
            <person name="Slipinski A."/>
            <person name="Escalona H.E."/>
            <person name="Waterhouse R.M."/>
            <person name="Zwick A."/>
            <person name="Pang H."/>
        </authorList>
    </citation>
    <scope>NUCLEOTIDE SEQUENCE [LARGE SCALE GENOMIC DNA]</scope>
    <source>
        <strain evidence="2">SYSU2018</strain>
    </source>
</reference>
<proteinExistence type="predicted"/>
<dbReference type="InterPro" id="IPR035647">
    <property type="entry name" value="EFG_III/V"/>
</dbReference>
<dbReference type="Proteomes" id="UP001516400">
    <property type="component" value="Unassembled WGS sequence"/>
</dbReference>
<comment type="caution">
    <text evidence="2">The sequence shown here is derived from an EMBL/GenBank/DDBJ whole genome shotgun (WGS) entry which is preliminary data.</text>
</comment>
<dbReference type="SMART" id="SM00838">
    <property type="entry name" value="EFG_C"/>
    <property type="match status" value="1"/>
</dbReference>
<evidence type="ECO:0000313" key="3">
    <source>
        <dbReference type="Proteomes" id="UP001516400"/>
    </source>
</evidence>
<protein>
    <recommendedName>
        <fullName evidence="1">Elongation factor EFG domain-containing protein</fullName>
    </recommendedName>
</protein>
<dbReference type="AlphaFoldDB" id="A0ABD2N2P6"/>
<keyword evidence="3" id="KW-1185">Reference proteome</keyword>
<dbReference type="PANTHER" id="PTHR42908:SF3">
    <property type="entry name" value="ELONGATION FACTOR-LIKE GTPASE 1"/>
    <property type="match status" value="1"/>
</dbReference>
<accession>A0ABD2N2P6</accession>
<organism evidence="2 3">
    <name type="scientific">Cryptolaemus montrouzieri</name>
    <dbReference type="NCBI Taxonomy" id="559131"/>
    <lineage>
        <taxon>Eukaryota</taxon>
        <taxon>Metazoa</taxon>
        <taxon>Ecdysozoa</taxon>
        <taxon>Arthropoda</taxon>
        <taxon>Hexapoda</taxon>
        <taxon>Insecta</taxon>
        <taxon>Pterygota</taxon>
        <taxon>Neoptera</taxon>
        <taxon>Endopterygota</taxon>
        <taxon>Coleoptera</taxon>
        <taxon>Polyphaga</taxon>
        <taxon>Cucujiformia</taxon>
        <taxon>Coccinelloidea</taxon>
        <taxon>Coccinellidae</taxon>
        <taxon>Scymninae</taxon>
        <taxon>Scymnini</taxon>
        <taxon>Cryptolaemus</taxon>
    </lineage>
</organism>
<dbReference type="EMBL" id="JABFTP020000062">
    <property type="protein sequence ID" value="KAL3272767.1"/>
    <property type="molecule type" value="Genomic_DNA"/>
</dbReference>